<keyword evidence="3" id="KW-1185">Reference proteome</keyword>
<dbReference type="EMBL" id="BQNB010013612">
    <property type="protein sequence ID" value="GJT18108.1"/>
    <property type="molecule type" value="Genomic_DNA"/>
</dbReference>
<comment type="caution">
    <text evidence="2">The sequence shown here is derived from an EMBL/GenBank/DDBJ whole genome shotgun (WGS) entry which is preliminary data.</text>
</comment>
<sequence length="91" mass="10499">MRYTTTGAENPTAVDKIRPSRNDKEREIEWLDVEEPLDLFDTIKFAEITNRNLRTGIFEEKKKNFFADPGDGVRINHDGVARPAIGKFDFI</sequence>
<reference evidence="2" key="2">
    <citation type="submission" date="2022-01" db="EMBL/GenBank/DDBJ databases">
        <authorList>
            <person name="Yamashiro T."/>
            <person name="Shiraishi A."/>
            <person name="Satake H."/>
            <person name="Nakayama K."/>
        </authorList>
    </citation>
    <scope>NUCLEOTIDE SEQUENCE</scope>
</reference>
<evidence type="ECO:0000313" key="3">
    <source>
        <dbReference type="Proteomes" id="UP001151760"/>
    </source>
</evidence>
<proteinExistence type="predicted"/>
<accession>A0ABQ5BWT5</accession>
<name>A0ABQ5BWT5_9ASTR</name>
<evidence type="ECO:0000313" key="2">
    <source>
        <dbReference type="EMBL" id="GJT18108.1"/>
    </source>
</evidence>
<protein>
    <submittedName>
        <fullName evidence="2">Uncharacterized protein</fullName>
    </submittedName>
</protein>
<reference evidence="2" key="1">
    <citation type="journal article" date="2022" name="Int. J. Mol. Sci.">
        <title>Draft Genome of Tanacetum Coccineum: Genomic Comparison of Closely Related Tanacetum-Family Plants.</title>
        <authorList>
            <person name="Yamashiro T."/>
            <person name="Shiraishi A."/>
            <person name="Nakayama K."/>
            <person name="Satake H."/>
        </authorList>
    </citation>
    <scope>NUCLEOTIDE SEQUENCE</scope>
</reference>
<gene>
    <name evidence="2" type="ORF">Tco_0876814</name>
</gene>
<organism evidence="2 3">
    <name type="scientific">Tanacetum coccineum</name>
    <dbReference type="NCBI Taxonomy" id="301880"/>
    <lineage>
        <taxon>Eukaryota</taxon>
        <taxon>Viridiplantae</taxon>
        <taxon>Streptophyta</taxon>
        <taxon>Embryophyta</taxon>
        <taxon>Tracheophyta</taxon>
        <taxon>Spermatophyta</taxon>
        <taxon>Magnoliopsida</taxon>
        <taxon>eudicotyledons</taxon>
        <taxon>Gunneridae</taxon>
        <taxon>Pentapetalae</taxon>
        <taxon>asterids</taxon>
        <taxon>campanulids</taxon>
        <taxon>Asterales</taxon>
        <taxon>Asteraceae</taxon>
        <taxon>Asteroideae</taxon>
        <taxon>Anthemideae</taxon>
        <taxon>Anthemidinae</taxon>
        <taxon>Tanacetum</taxon>
    </lineage>
</organism>
<feature type="region of interest" description="Disordered" evidence="1">
    <location>
        <begin position="1"/>
        <end position="21"/>
    </location>
</feature>
<evidence type="ECO:0000256" key="1">
    <source>
        <dbReference type="SAM" id="MobiDB-lite"/>
    </source>
</evidence>
<dbReference type="Proteomes" id="UP001151760">
    <property type="component" value="Unassembled WGS sequence"/>
</dbReference>